<gene>
    <name evidence="6" type="ORF">B296_00003252</name>
</gene>
<evidence type="ECO:0000313" key="6">
    <source>
        <dbReference type="EMBL" id="RRT75199.1"/>
    </source>
</evidence>
<accession>A0A444E9Q0</accession>
<comment type="caution">
    <text evidence="6">The sequence shown here is derived from an EMBL/GenBank/DDBJ whole genome shotgun (WGS) entry which is preliminary data.</text>
</comment>
<dbReference type="AlphaFoldDB" id="A0A444E9Q0"/>
<dbReference type="InterPro" id="IPR024512">
    <property type="entry name" value="Ser_palmitoyltrfase_ssu-like"/>
</dbReference>
<sequence length="53" mass="6651">MDWISRKLHLYNVTMGLYMLDRWERFLFNMLILVFLWFVCHNGSRSATEFYER</sequence>
<evidence type="ECO:0000256" key="2">
    <source>
        <dbReference type="ARBA" id="ARBA00022692"/>
    </source>
</evidence>
<evidence type="ECO:0000256" key="1">
    <source>
        <dbReference type="ARBA" id="ARBA00004477"/>
    </source>
</evidence>
<keyword evidence="3" id="KW-0256">Endoplasmic reticulum</keyword>
<keyword evidence="5" id="KW-0472">Membrane</keyword>
<dbReference type="PANTHER" id="PTHR33727">
    <property type="entry name" value="OS07G0446900 PROTEIN"/>
    <property type="match status" value="1"/>
</dbReference>
<evidence type="ECO:0000313" key="7">
    <source>
        <dbReference type="Proteomes" id="UP000287651"/>
    </source>
</evidence>
<proteinExistence type="predicted"/>
<comment type="subcellular location">
    <subcellularLocation>
        <location evidence="1">Endoplasmic reticulum membrane</location>
        <topology evidence="1">Multi-pass membrane protein</topology>
    </subcellularLocation>
</comment>
<evidence type="ECO:0000256" key="3">
    <source>
        <dbReference type="ARBA" id="ARBA00022824"/>
    </source>
</evidence>
<dbReference type="PANTHER" id="PTHR33727:SF5">
    <property type="entry name" value="PROTEIN, PUTATIVE (DUF3317)-RELATED"/>
    <property type="match status" value="1"/>
</dbReference>
<name>A0A444E9Q0_ENSVE</name>
<keyword evidence="2" id="KW-0812">Transmembrane</keyword>
<dbReference type="Proteomes" id="UP000287651">
    <property type="component" value="Unassembled WGS sequence"/>
</dbReference>
<evidence type="ECO:0000256" key="4">
    <source>
        <dbReference type="ARBA" id="ARBA00022989"/>
    </source>
</evidence>
<evidence type="ECO:0000256" key="5">
    <source>
        <dbReference type="ARBA" id="ARBA00023136"/>
    </source>
</evidence>
<protein>
    <submittedName>
        <fullName evidence="6">Uncharacterized protein</fullName>
    </submittedName>
</protein>
<organism evidence="6 7">
    <name type="scientific">Ensete ventricosum</name>
    <name type="common">Abyssinian banana</name>
    <name type="synonym">Musa ensete</name>
    <dbReference type="NCBI Taxonomy" id="4639"/>
    <lineage>
        <taxon>Eukaryota</taxon>
        <taxon>Viridiplantae</taxon>
        <taxon>Streptophyta</taxon>
        <taxon>Embryophyta</taxon>
        <taxon>Tracheophyta</taxon>
        <taxon>Spermatophyta</taxon>
        <taxon>Magnoliopsida</taxon>
        <taxon>Liliopsida</taxon>
        <taxon>Zingiberales</taxon>
        <taxon>Musaceae</taxon>
        <taxon>Ensete</taxon>
    </lineage>
</organism>
<keyword evidence="4" id="KW-1133">Transmembrane helix</keyword>
<dbReference type="GO" id="GO:0005789">
    <property type="term" value="C:endoplasmic reticulum membrane"/>
    <property type="evidence" value="ECO:0007669"/>
    <property type="project" value="UniProtKB-SubCell"/>
</dbReference>
<dbReference type="EMBL" id="AMZH03002555">
    <property type="protein sequence ID" value="RRT75199.1"/>
    <property type="molecule type" value="Genomic_DNA"/>
</dbReference>
<reference evidence="6 7" key="1">
    <citation type="journal article" date="2014" name="Agronomy (Basel)">
        <title>A Draft Genome Sequence for Ensete ventricosum, the Drought-Tolerant Tree Against Hunger.</title>
        <authorList>
            <person name="Harrison J."/>
            <person name="Moore K.A."/>
            <person name="Paszkiewicz K."/>
            <person name="Jones T."/>
            <person name="Grant M."/>
            <person name="Ambacheew D."/>
            <person name="Muzemil S."/>
            <person name="Studholme D.J."/>
        </authorList>
    </citation>
    <scope>NUCLEOTIDE SEQUENCE [LARGE SCALE GENOMIC DNA]</scope>
</reference>
<dbReference type="Pfam" id="PF11779">
    <property type="entry name" value="SPT_ssu-like"/>
    <property type="match status" value="1"/>
</dbReference>